<organism evidence="7 8">
    <name type="scientific">Bacteroides difficilis</name>
    <dbReference type="NCBI Taxonomy" id="2763021"/>
    <lineage>
        <taxon>Bacteria</taxon>
        <taxon>Pseudomonadati</taxon>
        <taxon>Bacteroidota</taxon>
        <taxon>Bacteroidia</taxon>
        <taxon>Bacteroidales</taxon>
        <taxon>Bacteroidaceae</taxon>
        <taxon>Bacteroides</taxon>
    </lineage>
</organism>
<gene>
    <name evidence="7" type="ORF">H8S67_22115</name>
</gene>
<evidence type="ECO:0000259" key="6">
    <source>
        <dbReference type="Pfam" id="PF04932"/>
    </source>
</evidence>
<feature type="transmembrane region" description="Helical" evidence="5">
    <location>
        <begin position="152"/>
        <end position="177"/>
    </location>
</feature>
<feature type="transmembrane region" description="Helical" evidence="5">
    <location>
        <begin position="189"/>
        <end position="205"/>
    </location>
</feature>
<evidence type="ECO:0000256" key="5">
    <source>
        <dbReference type="SAM" id="Phobius"/>
    </source>
</evidence>
<dbReference type="PANTHER" id="PTHR37422:SF13">
    <property type="entry name" value="LIPOPOLYSACCHARIDE BIOSYNTHESIS PROTEIN PA4999-RELATED"/>
    <property type="match status" value="1"/>
</dbReference>
<proteinExistence type="predicted"/>
<dbReference type="EMBL" id="JACOOE010000019">
    <property type="protein sequence ID" value="MBC5607335.1"/>
    <property type="molecule type" value="Genomic_DNA"/>
</dbReference>
<keyword evidence="3 5" id="KW-1133">Transmembrane helix</keyword>
<accession>A0ABR7CHR7</accession>
<evidence type="ECO:0000313" key="7">
    <source>
        <dbReference type="EMBL" id="MBC5607335.1"/>
    </source>
</evidence>
<dbReference type="Proteomes" id="UP000600600">
    <property type="component" value="Unassembled WGS sequence"/>
</dbReference>
<name>A0ABR7CHR7_9BACE</name>
<keyword evidence="7" id="KW-0436">Ligase</keyword>
<keyword evidence="4 5" id="KW-0472">Membrane</keyword>
<dbReference type="Pfam" id="PF04932">
    <property type="entry name" value="Wzy_C"/>
    <property type="match status" value="1"/>
</dbReference>
<dbReference type="PANTHER" id="PTHR37422">
    <property type="entry name" value="TEICHURONIC ACID BIOSYNTHESIS PROTEIN TUAE"/>
    <property type="match status" value="1"/>
</dbReference>
<evidence type="ECO:0000256" key="3">
    <source>
        <dbReference type="ARBA" id="ARBA00022989"/>
    </source>
</evidence>
<sequence>MMNVLKHFFNLPFITLIIAISNVIGPMPHIGGLYPIVILVVLFYLVTKGGLSGVNSAMAFIIFTAILSTLINNPPIYFKSYQRLGLFIIMAGLFSPLFRSKRLMLFRYQMFGWMLRVCVIVAVVSFIGYPLGINYMPVAEALKSQSGAFGGITLQSMVLGPIAAVSFCYTLCLVLKVRLQKFSSCKKHFYVFLFLCVASFLTVLLTASRGSLLAALIGGMMIFYKMFSGATGKMFRYGFVITVLLIVTFPVWKSYTEGVINKQKGNIEVGGTTSSRNEKWNARMYEFQQSPLWGVGYFASLPETGEDFDEVTGQIEFGTSWGAALSTLGLMGFVPLLGLFLSSWFYLYQARCDLSSDVPVMLGVLSMFMVHMIVEGYVFGAGSYLFFMVWLSVGAIDAKKRLSL</sequence>
<feature type="transmembrane region" description="Helical" evidence="5">
    <location>
        <begin position="30"/>
        <end position="47"/>
    </location>
</feature>
<feature type="transmembrane region" description="Helical" evidence="5">
    <location>
        <begin position="110"/>
        <end position="132"/>
    </location>
</feature>
<feature type="transmembrane region" description="Helical" evidence="5">
    <location>
        <begin position="321"/>
        <end position="347"/>
    </location>
</feature>
<dbReference type="GO" id="GO:0016874">
    <property type="term" value="F:ligase activity"/>
    <property type="evidence" value="ECO:0007669"/>
    <property type="project" value="UniProtKB-KW"/>
</dbReference>
<feature type="transmembrane region" description="Helical" evidence="5">
    <location>
        <begin position="54"/>
        <end position="74"/>
    </location>
</feature>
<dbReference type="RefSeq" id="WP_186968577.1">
    <property type="nucleotide sequence ID" value="NZ_JACOOE010000019.1"/>
</dbReference>
<keyword evidence="2 5" id="KW-0812">Transmembrane</keyword>
<dbReference type="InterPro" id="IPR051533">
    <property type="entry name" value="WaaL-like"/>
</dbReference>
<feature type="transmembrane region" description="Helical" evidence="5">
    <location>
        <begin position="80"/>
        <end position="98"/>
    </location>
</feature>
<evidence type="ECO:0000256" key="1">
    <source>
        <dbReference type="ARBA" id="ARBA00004141"/>
    </source>
</evidence>
<comment type="caution">
    <text evidence="7">The sequence shown here is derived from an EMBL/GenBank/DDBJ whole genome shotgun (WGS) entry which is preliminary data.</text>
</comment>
<evidence type="ECO:0000256" key="2">
    <source>
        <dbReference type="ARBA" id="ARBA00022692"/>
    </source>
</evidence>
<feature type="transmembrane region" description="Helical" evidence="5">
    <location>
        <begin position="211"/>
        <end position="227"/>
    </location>
</feature>
<feature type="transmembrane region" description="Helical" evidence="5">
    <location>
        <begin position="379"/>
        <end position="398"/>
    </location>
</feature>
<comment type="subcellular location">
    <subcellularLocation>
        <location evidence="1">Membrane</location>
        <topology evidence="1">Multi-pass membrane protein</topology>
    </subcellularLocation>
</comment>
<protein>
    <submittedName>
        <fullName evidence="7">O-antigen ligase family protein</fullName>
    </submittedName>
</protein>
<evidence type="ECO:0000256" key="4">
    <source>
        <dbReference type="ARBA" id="ARBA00023136"/>
    </source>
</evidence>
<reference evidence="7 8" key="1">
    <citation type="submission" date="2020-08" db="EMBL/GenBank/DDBJ databases">
        <title>Genome public.</title>
        <authorList>
            <person name="Liu C."/>
            <person name="Sun Q."/>
        </authorList>
    </citation>
    <scope>NUCLEOTIDE SEQUENCE [LARGE SCALE GENOMIC DNA]</scope>
    <source>
        <strain evidence="7 8">M27</strain>
    </source>
</reference>
<evidence type="ECO:0000313" key="8">
    <source>
        <dbReference type="Proteomes" id="UP000600600"/>
    </source>
</evidence>
<dbReference type="InterPro" id="IPR007016">
    <property type="entry name" value="O-antigen_ligase-rel_domated"/>
</dbReference>
<feature type="transmembrane region" description="Helical" evidence="5">
    <location>
        <begin position="234"/>
        <end position="252"/>
    </location>
</feature>
<feature type="transmembrane region" description="Helical" evidence="5">
    <location>
        <begin position="7"/>
        <end position="24"/>
    </location>
</feature>
<feature type="domain" description="O-antigen ligase-related" evidence="6">
    <location>
        <begin position="194"/>
        <end position="302"/>
    </location>
</feature>
<feature type="transmembrane region" description="Helical" evidence="5">
    <location>
        <begin position="354"/>
        <end position="373"/>
    </location>
</feature>
<keyword evidence="8" id="KW-1185">Reference proteome</keyword>